<evidence type="ECO:0000313" key="2">
    <source>
        <dbReference type="Proteomes" id="UP000050741"/>
    </source>
</evidence>
<dbReference type="WBParaSite" id="GPLIN_001630200">
    <property type="protein sequence ID" value="GPLIN_001630200"/>
    <property type="gene ID" value="GPLIN_001630200"/>
</dbReference>
<reference evidence="3" key="3">
    <citation type="submission" date="2016-06" db="UniProtKB">
        <authorList>
            <consortium name="WormBaseParasite"/>
        </authorList>
    </citation>
    <scope>IDENTIFICATION</scope>
</reference>
<feature type="compositionally biased region" description="Basic and acidic residues" evidence="1">
    <location>
        <begin position="1"/>
        <end position="13"/>
    </location>
</feature>
<dbReference type="Proteomes" id="UP000050741">
    <property type="component" value="Unassembled WGS sequence"/>
</dbReference>
<evidence type="ECO:0000256" key="1">
    <source>
        <dbReference type="SAM" id="MobiDB-lite"/>
    </source>
</evidence>
<feature type="region of interest" description="Disordered" evidence="1">
    <location>
        <begin position="1"/>
        <end position="78"/>
    </location>
</feature>
<evidence type="ECO:0000313" key="3">
    <source>
        <dbReference type="WBParaSite" id="GPLIN_001630200"/>
    </source>
</evidence>
<name>A0A183CTU4_GLOPA</name>
<feature type="compositionally biased region" description="Acidic residues" evidence="1">
    <location>
        <begin position="68"/>
        <end position="78"/>
    </location>
</feature>
<accession>A0A183CTU4</accession>
<keyword evidence="2" id="KW-1185">Reference proteome</keyword>
<reference evidence="2" key="1">
    <citation type="submission" date="2013-12" db="EMBL/GenBank/DDBJ databases">
        <authorList>
            <person name="Aslett M."/>
        </authorList>
    </citation>
    <scope>NUCLEOTIDE SEQUENCE [LARGE SCALE GENOMIC DNA]</scope>
    <source>
        <strain evidence="2">Lindley</strain>
    </source>
</reference>
<sequence length="78" mass="9002">MRIEIKAWKEANKPKAKAARKEKRQKKVLKRGLKPKKTKAAKALKRGSKQKKTKEVKAEGSAEKEEWSNDDEEEAIQQ</sequence>
<organism evidence="2 3">
    <name type="scientific">Globodera pallida</name>
    <name type="common">Potato cyst nematode worm</name>
    <name type="synonym">Heterodera pallida</name>
    <dbReference type="NCBI Taxonomy" id="36090"/>
    <lineage>
        <taxon>Eukaryota</taxon>
        <taxon>Metazoa</taxon>
        <taxon>Ecdysozoa</taxon>
        <taxon>Nematoda</taxon>
        <taxon>Chromadorea</taxon>
        <taxon>Rhabditida</taxon>
        <taxon>Tylenchina</taxon>
        <taxon>Tylenchomorpha</taxon>
        <taxon>Tylenchoidea</taxon>
        <taxon>Heteroderidae</taxon>
        <taxon>Heteroderinae</taxon>
        <taxon>Globodera</taxon>
    </lineage>
</organism>
<reference evidence="2" key="2">
    <citation type="submission" date="2014-05" db="EMBL/GenBank/DDBJ databases">
        <title>The genome and life-stage specific transcriptomes of Globodera pallida elucidate key aspects of plant parasitism by a cyst nematode.</title>
        <authorList>
            <person name="Cotton J.A."/>
            <person name="Lilley C.J."/>
            <person name="Jones L.M."/>
            <person name="Kikuchi T."/>
            <person name="Reid A.J."/>
            <person name="Thorpe P."/>
            <person name="Tsai I.J."/>
            <person name="Beasley H."/>
            <person name="Blok V."/>
            <person name="Cock P.J.A."/>
            <person name="Van den Akker S.E."/>
            <person name="Holroyd N."/>
            <person name="Hunt M."/>
            <person name="Mantelin S."/>
            <person name="Naghra H."/>
            <person name="Pain A."/>
            <person name="Palomares-Rius J.E."/>
            <person name="Zarowiecki M."/>
            <person name="Berriman M."/>
            <person name="Jones J.T."/>
            <person name="Urwin P.E."/>
        </authorList>
    </citation>
    <scope>NUCLEOTIDE SEQUENCE [LARGE SCALE GENOMIC DNA]</scope>
    <source>
        <strain evidence="2">Lindley</strain>
    </source>
</reference>
<feature type="compositionally biased region" description="Basic residues" evidence="1">
    <location>
        <begin position="14"/>
        <end position="52"/>
    </location>
</feature>
<feature type="compositionally biased region" description="Basic and acidic residues" evidence="1">
    <location>
        <begin position="53"/>
        <end position="67"/>
    </location>
</feature>
<proteinExistence type="predicted"/>
<dbReference type="AlphaFoldDB" id="A0A183CTU4"/>
<protein>
    <submittedName>
        <fullName evidence="3">Uncharacterized protein</fullName>
    </submittedName>
</protein>